<feature type="signal peptide" evidence="2">
    <location>
        <begin position="1"/>
        <end position="20"/>
    </location>
</feature>
<reference evidence="3 4" key="1">
    <citation type="submission" date="2022-12" db="EMBL/GenBank/DDBJ databases">
        <title>Genomic features and morphological characterization of a novel Knufia sp. strain isolated from spacecraft assembly facility.</title>
        <authorList>
            <person name="Teixeira M."/>
            <person name="Chander A.M."/>
            <person name="Stajich J.E."/>
            <person name="Venkateswaran K."/>
        </authorList>
    </citation>
    <scope>NUCLEOTIDE SEQUENCE [LARGE SCALE GENOMIC DNA]</scope>
    <source>
        <strain evidence="3 4">FJI-L2-BK-P2</strain>
    </source>
</reference>
<feature type="transmembrane region" description="Helical" evidence="1">
    <location>
        <begin position="125"/>
        <end position="147"/>
    </location>
</feature>
<feature type="chain" id="PRO_5043002806" evidence="2">
    <location>
        <begin position="21"/>
        <end position="380"/>
    </location>
</feature>
<evidence type="ECO:0000313" key="3">
    <source>
        <dbReference type="EMBL" id="KAK5957269.1"/>
    </source>
</evidence>
<accession>A0AAN8EJF5</accession>
<name>A0AAN8EJF5_9EURO</name>
<comment type="caution">
    <text evidence="3">The sequence shown here is derived from an EMBL/GenBank/DDBJ whole genome shotgun (WGS) entry which is preliminary data.</text>
</comment>
<evidence type="ECO:0000313" key="4">
    <source>
        <dbReference type="Proteomes" id="UP001316803"/>
    </source>
</evidence>
<keyword evidence="1" id="KW-0812">Transmembrane</keyword>
<sequence length="380" mass="42182">MSTFLPVALLLGLSLTGFKSLHLFATSNNLVSHYTHILTTNHMPSGLPINPITTNHRFPPIDWQIRAVTIFSLVFAEDLTHLDTTLVGVLFLGAWAPSWALIVLESLRACNGYGSHWTSWITIPGIVIFNQGHAVFSSLWLAVLVIWQPSGYAGAAELAVGRHDAVAIVVSFVVGYVIPIVLSALPAPGYVSWKVKQSVCGLYQQWNVWIVLVHHACVYVMRRGDVVGIGQAASQSPEESWRYLRLTYSFVFLLAAVPWWIVLATCAVQYLRRGSKGRRAQGGSLFKQVFVPTLPFASRKCRGVHEGFKWLIQWDHIIGTLATCVWAFVLYDRFLRAHGVEETGVQVIWKCAMYAAVGGPVAIPVGLLYERDRMALARLD</sequence>
<proteinExistence type="predicted"/>
<keyword evidence="1" id="KW-0472">Membrane</keyword>
<evidence type="ECO:0000256" key="2">
    <source>
        <dbReference type="SAM" id="SignalP"/>
    </source>
</evidence>
<gene>
    <name evidence="3" type="ORF">OHC33_001641</name>
</gene>
<keyword evidence="1" id="KW-1133">Transmembrane helix</keyword>
<dbReference type="EMBL" id="JAKLMC020000003">
    <property type="protein sequence ID" value="KAK5957269.1"/>
    <property type="molecule type" value="Genomic_DNA"/>
</dbReference>
<keyword evidence="4" id="KW-1185">Reference proteome</keyword>
<dbReference type="AlphaFoldDB" id="A0AAN8EJF5"/>
<feature type="transmembrane region" description="Helical" evidence="1">
    <location>
        <begin position="167"/>
        <end position="185"/>
    </location>
</feature>
<feature type="transmembrane region" description="Helical" evidence="1">
    <location>
        <begin position="317"/>
        <end position="335"/>
    </location>
</feature>
<feature type="transmembrane region" description="Helical" evidence="1">
    <location>
        <begin position="246"/>
        <end position="271"/>
    </location>
</feature>
<keyword evidence="2" id="KW-0732">Signal</keyword>
<protein>
    <submittedName>
        <fullName evidence="3">Uncharacterized protein</fullName>
    </submittedName>
</protein>
<evidence type="ECO:0000256" key="1">
    <source>
        <dbReference type="SAM" id="Phobius"/>
    </source>
</evidence>
<feature type="transmembrane region" description="Helical" evidence="1">
    <location>
        <begin position="347"/>
        <end position="369"/>
    </location>
</feature>
<feature type="transmembrane region" description="Helical" evidence="1">
    <location>
        <begin position="85"/>
        <end position="104"/>
    </location>
</feature>
<organism evidence="3 4">
    <name type="scientific">Knufia fluminis</name>
    <dbReference type="NCBI Taxonomy" id="191047"/>
    <lineage>
        <taxon>Eukaryota</taxon>
        <taxon>Fungi</taxon>
        <taxon>Dikarya</taxon>
        <taxon>Ascomycota</taxon>
        <taxon>Pezizomycotina</taxon>
        <taxon>Eurotiomycetes</taxon>
        <taxon>Chaetothyriomycetidae</taxon>
        <taxon>Chaetothyriales</taxon>
        <taxon>Trichomeriaceae</taxon>
        <taxon>Knufia</taxon>
    </lineage>
</organism>
<dbReference type="Proteomes" id="UP001316803">
    <property type="component" value="Unassembled WGS sequence"/>
</dbReference>